<sequence length="342" mass="36125">MKTTAWPTAILVVIAINDFTFVDALSSSSSSSSSSCPPPQRIVLRVCTSPGCKDDGAQSTLDRLLAFAPHGVDVVGGGCVSLCGSGPVVEVDVVKNNLESRNDGVVVASKTTTTTTKRRRVKGGEAIASLLNECVATTTTTTTTSAQVGADGDVVVARSGTSFLKPHMLDRLTRGYELSIEADMAYASKDYELAVDLYADAIESGRKPALSLQEAREEVYGVVTSSDDGDAVVDRGVSPGTAMAHGARRDAFAATIFSRNTDPDAHECLAMVCRASDDALGELQGLKSAVREHDRVERECSSPMPGSDAPARADAARRRSHAAARKRELGFRIVTLEKMLRG</sequence>
<name>A0ABD3SDB3_9STRA</name>
<accession>A0ABD3SDB3</accession>
<evidence type="ECO:0000313" key="3">
    <source>
        <dbReference type="EMBL" id="KAL3822530.1"/>
    </source>
</evidence>
<dbReference type="InterPro" id="IPR036249">
    <property type="entry name" value="Thioredoxin-like_sf"/>
</dbReference>
<dbReference type="EMBL" id="JALLPB020000062">
    <property type="protein sequence ID" value="KAL3822530.1"/>
    <property type="molecule type" value="Genomic_DNA"/>
</dbReference>
<comment type="caution">
    <text evidence="3">The sequence shown here is derived from an EMBL/GenBank/DDBJ whole genome shotgun (WGS) entry which is preliminary data.</text>
</comment>
<feature type="signal peptide" evidence="2">
    <location>
        <begin position="1"/>
        <end position="24"/>
    </location>
</feature>
<proteinExistence type="predicted"/>
<dbReference type="Proteomes" id="UP001530377">
    <property type="component" value="Unassembled WGS sequence"/>
</dbReference>
<evidence type="ECO:0000256" key="2">
    <source>
        <dbReference type="SAM" id="SignalP"/>
    </source>
</evidence>
<keyword evidence="4" id="KW-1185">Reference proteome</keyword>
<protein>
    <submittedName>
        <fullName evidence="3">Uncharacterized protein</fullName>
    </submittedName>
</protein>
<evidence type="ECO:0000313" key="4">
    <source>
        <dbReference type="Proteomes" id="UP001530377"/>
    </source>
</evidence>
<feature type="region of interest" description="Disordered" evidence="1">
    <location>
        <begin position="298"/>
        <end position="321"/>
    </location>
</feature>
<evidence type="ECO:0000256" key="1">
    <source>
        <dbReference type="SAM" id="MobiDB-lite"/>
    </source>
</evidence>
<dbReference type="AlphaFoldDB" id="A0ABD3SDB3"/>
<dbReference type="SUPFAM" id="SSF52833">
    <property type="entry name" value="Thioredoxin-like"/>
    <property type="match status" value="1"/>
</dbReference>
<organism evidence="3 4">
    <name type="scientific">Cyclostephanos tholiformis</name>
    <dbReference type="NCBI Taxonomy" id="382380"/>
    <lineage>
        <taxon>Eukaryota</taxon>
        <taxon>Sar</taxon>
        <taxon>Stramenopiles</taxon>
        <taxon>Ochrophyta</taxon>
        <taxon>Bacillariophyta</taxon>
        <taxon>Coscinodiscophyceae</taxon>
        <taxon>Thalassiosirophycidae</taxon>
        <taxon>Stephanodiscales</taxon>
        <taxon>Stephanodiscaceae</taxon>
        <taxon>Cyclostephanos</taxon>
    </lineage>
</organism>
<gene>
    <name evidence="3" type="ORF">ACHAXA_007641</name>
</gene>
<feature type="chain" id="PRO_5044776411" evidence="2">
    <location>
        <begin position="25"/>
        <end position="342"/>
    </location>
</feature>
<reference evidence="3 4" key="1">
    <citation type="submission" date="2024-10" db="EMBL/GenBank/DDBJ databases">
        <title>Updated reference genomes for cyclostephanoid diatoms.</title>
        <authorList>
            <person name="Roberts W.R."/>
            <person name="Alverson A.J."/>
        </authorList>
    </citation>
    <scope>NUCLEOTIDE SEQUENCE [LARGE SCALE GENOMIC DNA]</scope>
    <source>
        <strain evidence="3 4">AJA228-03</strain>
    </source>
</reference>
<keyword evidence="2" id="KW-0732">Signal</keyword>